<evidence type="ECO:0000256" key="11">
    <source>
        <dbReference type="ARBA" id="ARBA00023306"/>
    </source>
</evidence>
<keyword evidence="11 13" id="KW-0131">Cell cycle</keyword>
<dbReference type="GO" id="GO:0003700">
    <property type="term" value="F:DNA-binding transcription factor activity"/>
    <property type="evidence" value="ECO:0007669"/>
    <property type="project" value="UniProtKB-UniRule"/>
</dbReference>
<evidence type="ECO:0000256" key="4">
    <source>
        <dbReference type="ARBA" id="ARBA00022771"/>
    </source>
</evidence>
<comment type="similarity">
    <text evidence="2 13">Belongs to the THAP1 family.</text>
</comment>
<reference evidence="15" key="2">
    <citation type="submission" date="2025-09" db="UniProtKB">
        <authorList>
            <consortium name="Ensembl"/>
        </authorList>
    </citation>
    <scope>IDENTIFICATION</scope>
</reference>
<evidence type="ECO:0000256" key="8">
    <source>
        <dbReference type="ARBA" id="ARBA00023125"/>
    </source>
</evidence>
<dbReference type="GO" id="GO:0008270">
    <property type="term" value="F:zinc ion binding"/>
    <property type="evidence" value="ECO:0007669"/>
    <property type="project" value="UniProtKB-KW"/>
</dbReference>
<reference evidence="15" key="1">
    <citation type="submission" date="2025-08" db="UniProtKB">
        <authorList>
            <consortium name="Ensembl"/>
        </authorList>
    </citation>
    <scope>IDENTIFICATION</scope>
</reference>
<comment type="subcellular location">
    <subcellularLocation>
        <location evidence="1 13">Nucleus</location>
        <location evidence="1 13">Nucleoplasm</location>
    </subcellularLocation>
</comment>
<dbReference type="PANTHER" id="PTHR46600">
    <property type="entry name" value="THAP DOMAIN-CONTAINING"/>
    <property type="match status" value="1"/>
</dbReference>
<dbReference type="AlphaFoldDB" id="A0A8C6T797"/>
<dbReference type="Ensembl" id="ENSNMLT00000017695.1">
    <property type="protein sequence ID" value="ENSNMLP00000015741.1"/>
    <property type="gene ID" value="ENSNMLG00000010426.1"/>
</dbReference>
<evidence type="ECO:0000256" key="5">
    <source>
        <dbReference type="ARBA" id="ARBA00022833"/>
    </source>
</evidence>
<evidence type="ECO:0000256" key="10">
    <source>
        <dbReference type="ARBA" id="ARBA00023242"/>
    </source>
</evidence>
<dbReference type="Proteomes" id="UP000694523">
    <property type="component" value="Unplaced"/>
</dbReference>
<dbReference type="Pfam" id="PF05485">
    <property type="entry name" value="THAP"/>
    <property type="match status" value="1"/>
</dbReference>
<keyword evidence="10 13" id="KW-0539">Nucleus</keyword>
<keyword evidence="5" id="KW-0862">Zinc</keyword>
<keyword evidence="16" id="KW-1185">Reference proteome</keyword>
<keyword evidence="7 13" id="KW-0175">Coiled coil</keyword>
<dbReference type="PANTHER" id="PTHR46600:SF1">
    <property type="entry name" value="THAP DOMAIN-CONTAINING PROTEIN 1"/>
    <property type="match status" value="1"/>
</dbReference>
<dbReference type="SUPFAM" id="SSF57716">
    <property type="entry name" value="Glucocorticoid receptor-like (DNA-binding domain)"/>
    <property type="match status" value="1"/>
</dbReference>
<evidence type="ECO:0000256" key="1">
    <source>
        <dbReference type="ARBA" id="ARBA00004642"/>
    </source>
</evidence>
<name>A0A8C6T797_9GOBI</name>
<evidence type="ECO:0000259" key="14">
    <source>
        <dbReference type="PROSITE" id="PS50950"/>
    </source>
</evidence>
<dbReference type="SMART" id="SM00980">
    <property type="entry name" value="THAP"/>
    <property type="match status" value="1"/>
</dbReference>
<protein>
    <recommendedName>
        <fullName evidence="13">THAP domain-containing protein 1</fullName>
    </recommendedName>
</protein>
<accession>A0A8C6T797</accession>
<proteinExistence type="inferred from homology"/>
<keyword evidence="8 12" id="KW-0238">DNA-binding</keyword>
<evidence type="ECO:0000256" key="13">
    <source>
        <dbReference type="RuleBase" id="RU369073"/>
    </source>
</evidence>
<dbReference type="GO" id="GO:0001935">
    <property type="term" value="P:endothelial cell proliferation"/>
    <property type="evidence" value="ECO:0007669"/>
    <property type="project" value="UniProtKB-UniRule"/>
</dbReference>
<evidence type="ECO:0000256" key="3">
    <source>
        <dbReference type="ARBA" id="ARBA00022723"/>
    </source>
</evidence>
<organism evidence="15 16">
    <name type="scientific">Neogobius melanostomus</name>
    <name type="common">round goby</name>
    <dbReference type="NCBI Taxonomy" id="47308"/>
    <lineage>
        <taxon>Eukaryota</taxon>
        <taxon>Metazoa</taxon>
        <taxon>Chordata</taxon>
        <taxon>Craniata</taxon>
        <taxon>Vertebrata</taxon>
        <taxon>Euteleostomi</taxon>
        <taxon>Actinopterygii</taxon>
        <taxon>Neopterygii</taxon>
        <taxon>Teleostei</taxon>
        <taxon>Neoteleostei</taxon>
        <taxon>Acanthomorphata</taxon>
        <taxon>Gobiaria</taxon>
        <taxon>Gobiiformes</taxon>
        <taxon>Gobioidei</taxon>
        <taxon>Gobiidae</taxon>
        <taxon>Benthophilinae</taxon>
        <taxon>Neogobiini</taxon>
        <taxon>Neogobius</taxon>
    </lineage>
</organism>
<evidence type="ECO:0000313" key="16">
    <source>
        <dbReference type="Proteomes" id="UP000694523"/>
    </source>
</evidence>
<evidence type="ECO:0000256" key="6">
    <source>
        <dbReference type="ARBA" id="ARBA00023015"/>
    </source>
</evidence>
<keyword evidence="4 12" id="KW-0863">Zinc-finger</keyword>
<dbReference type="GO" id="GO:0043565">
    <property type="term" value="F:sequence-specific DNA binding"/>
    <property type="evidence" value="ECO:0007669"/>
    <property type="project" value="UniProtKB-UniRule"/>
</dbReference>
<dbReference type="InterPro" id="IPR006612">
    <property type="entry name" value="THAP_Znf"/>
</dbReference>
<dbReference type="GO" id="GO:0005654">
    <property type="term" value="C:nucleoplasm"/>
    <property type="evidence" value="ECO:0007669"/>
    <property type="project" value="UniProtKB-SubCell"/>
</dbReference>
<dbReference type="PROSITE" id="PS50950">
    <property type="entry name" value="ZF_THAP"/>
    <property type="match status" value="1"/>
</dbReference>
<keyword evidence="9 13" id="KW-0804">Transcription</keyword>
<keyword evidence="3" id="KW-0479">Metal-binding</keyword>
<evidence type="ECO:0000256" key="7">
    <source>
        <dbReference type="ARBA" id="ARBA00023054"/>
    </source>
</evidence>
<evidence type="ECO:0000256" key="12">
    <source>
        <dbReference type="PROSITE-ProRule" id="PRU00309"/>
    </source>
</evidence>
<evidence type="ECO:0000256" key="9">
    <source>
        <dbReference type="ARBA" id="ARBA00023163"/>
    </source>
</evidence>
<keyword evidence="6 13" id="KW-0805">Transcription regulation</keyword>
<comment type="function">
    <text evidence="13">DNA-binding transcription regulator that regulates endothelial cell proliferation and G1/S cell-cycle progression. Specifically binds the 5'-[AT]NTNN[GT]GGCA[AGT]-3' core DNA sequence and acts by modulating expression of pRB-E2F cell-cycle target genes.</text>
</comment>
<dbReference type="InterPro" id="IPR026516">
    <property type="entry name" value="THAP1/10"/>
</dbReference>
<evidence type="ECO:0000313" key="15">
    <source>
        <dbReference type="Ensembl" id="ENSNMLP00000015741.1"/>
    </source>
</evidence>
<sequence>MVDSCCAPGCTNHRTQGKSRAFYRIPKDPARREKWISAIKGARSSLRKTENWTPSPNGFRLCSDHFISGNFSQLISAGVLMYFASDTE</sequence>
<feature type="domain" description="THAP-type" evidence="14">
    <location>
        <begin position="1"/>
        <end position="83"/>
    </location>
</feature>
<evidence type="ECO:0000256" key="2">
    <source>
        <dbReference type="ARBA" id="ARBA00006177"/>
    </source>
</evidence>